<reference evidence="1 2" key="1">
    <citation type="journal article" date="2020" name="ISME J.">
        <title>Uncovering the hidden diversity of litter-decomposition mechanisms in mushroom-forming fungi.</title>
        <authorList>
            <person name="Floudas D."/>
            <person name="Bentzer J."/>
            <person name="Ahren D."/>
            <person name="Johansson T."/>
            <person name="Persson P."/>
            <person name="Tunlid A."/>
        </authorList>
    </citation>
    <scope>NUCLEOTIDE SEQUENCE [LARGE SCALE GENOMIC DNA]</scope>
    <source>
        <strain evidence="1 2">CBS 101986</strain>
    </source>
</reference>
<dbReference type="AlphaFoldDB" id="A0A8H5B924"/>
<evidence type="ECO:0000313" key="1">
    <source>
        <dbReference type="EMBL" id="KAF5318879.1"/>
    </source>
</evidence>
<sequence length="220" mass="24789">MATAFLRQRATASSHGVRIIKDLLTRKTFLNPNFSPQAFTTTQLYRLAIKEPVPKNFVAYPLAPVEVPKVRGPKPPQAATPSEAFPPHPEHPIRSIRFLKTVILSQLEAARFIKLYRKPRVTAVQEEVIIKGKKQKIPQKSSKADFVWKVAGPRPPKPTVIKRHKNTRGWDVGVGLDISHLNKRRQRARVLKVRSDVEIMKALRQPPPIVTSTSTTARAP</sequence>
<dbReference type="EMBL" id="JAACJJ010000030">
    <property type="protein sequence ID" value="KAF5318879.1"/>
    <property type="molecule type" value="Genomic_DNA"/>
</dbReference>
<proteinExistence type="predicted"/>
<name>A0A8H5B924_9AGAR</name>
<organism evidence="1 2">
    <name type="scientific">Psilocybe cf. subviscida</name>
    <dbReference type="NCBI Taxonomy" id="2480587"/>
    <lineage>
        <taxon>Eukaryota</taxon>
        <taxon>Fungi</taxon>
        <taxon>Dikarya</taxon>
        <taxon>Basidiomycota</taxon>
        <taxon>Agaricomycotina</taxon>
        <taxon>Agaricomycetes</taxon>
        <taxon>Agaricomycetidae</taxon>
        <taxon>Agaricales</taxon>
        <taxon>Agaricineae</taxon>
        <taxon>Strophariaceae</taxon>
        <taxon>Psilocybe</taxon>
    </lineage>
</organism>
<dbReference type="OrthoDB" id="2587968at2759"/>
<evidence type="ECO:0000313" key="2">
    <source>
        <dbReference type="Proteomes" id="UP000567179"/>
    </source>
</evidence>
<accession>A0A8H5B924</accession>
<protein>
    <submittedName>
        <fullName evidence="1">Uncharacterized protein</fullName>
    </submittedName>
</protein>
<keyword evidence="2" id="KW-1185">Reference proteome</keyword>
<dbReference type="Proteomes" id="UP000567179">
    <property type="component" value="Unassembled WGS sequence"/>
</dbReference>
<gene>
    <name evidence="1" type="ORF">D9619_010724</name>
</gene>
<comment type="caution">
    <text evidence="1">The sequence shown here is derived from an EMBL/GenBank/DDBJ whole genome shotgun (WGS) entry which is preliminary data.</text>
</comment>